<protein>
    <submittedName>
        <fullName evidence="1">Uncharacterized protein</fullName>
    </submittedName>
</protein>
<sequence length="52" mass="6067">MQAERGWRTPHYVTFTPSQQGKERYYTVSLQQAGERFQRLMASFIADGCIQP</sequence>
<evidence type="ECO:0000313" key="2">
    <source>
        <dbReference type="Proteomes" id="UP001148834"/>
    </source>
</evidence>
<accession>A0AA42JFZ1</accession>
<organism evidence="1 2">
    <name type="scientific">Glaesserella parasuis</name>
    <name type="common">Haemophilus parasuis</name>
    <dbReference type="NCBI Taxonomy" id="738"/>
    <lineage>
        <taxon>Bacteria</taxon>
        <taxon>Pseudomonadati</taxon>
        <taxon>Pseudomonadota</taxon>
        <taxon>Gammaproteobacteria</taxon>
        <taxon>Pasteurellales</taxon>
        <taxon>Pasteurellaceae</taxon>
        <taxon>Glaesserella</taxon>
    </lineage>
</organism>
<dbReference type="AlphaFoldDB" id="A0AA42JFZ1"/>
<reference evidence="1" key="1">
    <citation type="submission" date="2022-09" db="EMBL/GenBank/DDBJ databases">
        <title>Molecular characterization of Glaesserella parasuis strains circulating in commercial swine farms using whole-genome sequencing.</title>
        <authorList>
            <person name="Mugabi R."/>
            <person name="Clavijo M."/>
            <person name="Li G."/>
        </authorList>
    </citation>
    <scope>NUCLEOTIDE SEQUENCE</scope>
    <source>
        <strain evidence="1">0435-53</strain>
    </source>
</reference>
<dbReference type="RefSeq" id="WP_021111879.1">
    <property type="nucleotide sequence ID" value="NZ_CP049089.1"/>
</dbReference>
<dbReference type="Proteomes" id="UP001148834">
    <property type="component" value="Unassembled WGS sequence"/>
</dbReference>
<name>A0AA42JFZ1_GLAPU</name>
<evidence type="ECO:0000313" key="1">
    <source>
        <dbReference type="EMBL" id="MDD2168707.1"/>
    </source>
</evidence>
<gene>
    <name evidence="1" type="ORF">N5925_09020</name>
</gene>
<dbReference type="EMBL" id="JAODIR010000052">
    <property type="protein sequence ID" value="MDD2168707.1"/>
    <property type="molecule type" value="Genomic_DNA"/>
</dbReference>
<proteinExistence type="predicted"/>
<comment type="caution">
    <text evidence="1">The sequence shown here is derived from an EMBL/GenBank/DDBJ whole genome shotgun (WGS) entry which is preliminary data.</text>
</comment>